<gene>
    <name evidence="7 8" type="primary">trmB</name>
    <name evidence="8" type="ORF">HCG48_09520</name>
</gene>
<evidence type="ECO:0000313" key="8">
    <source>
        <dbReference type="EMBL" id="QIZ70794.1"/>
    </source>
</evidence>
<feature type="binding site" evidence="7">
    <location>
        <position position="154"/>
    </location>
    <ligand>
        <name>substrate</name>
    </ligand>
</feature>
<dbReference type="PROSITE" id="PS51625">
    <property type="entry name" value="SAM_MT_TRMB"/>
    <property type="match status" value="1"/>
</dbReference>
<comment type="catalytic activity">
    <reaction evidence="1 7">
        <text>guanosine(46) in tRNA + S-adenosyl-L-methionine = N(7)-methylguanosine(46) in tRNA + S-adenosyl-L-homocysteine</text>
        <dbReference type="Rhea" id="RHEA:42708"/>
        <dbReference type="Rhea" id="RHEA-COMP:10188"/>
        <dbReference type="Rhea" id="RHEA-COMP:10189"/>
        <dbReference type="ChEBI" id="CHEBI:57856"/>
        <dbReference type="ChEBI" id="CHEBI:59789"/>
        <dbReference type="ChEBI" id="CHEBI:74269"/>
        <dbReference type="ChEBI" id="CHEBI:74480"/>
        <dbReference type="EC" id="2.1.1.33"/>
    </reaction>
</comment>
<dbReference type="RefSeq" id="WP_168568949.1">
    <property type="nucleotide sequence ID" value="NZ_CP051167.1"/>
</dbReference>
<dbReference type="SUPFAM" id="SSF53335">
    <property type="entry name" value="S-adenosyl-L-methionine-dependent methyltransferases"/>
    <property type="match status" value="1"/>
</dbReference>
<feature type="binding site" evidence="7">
    <location>
        <position position="122"/>
    </location>
    <ligand>
        <name>substrate</name>
    </ligand>
</feature>
<dbReference type="Proteomes" id="UP000500857">
    <property type="component" value="Chromosome"/>
</dbReference>
<evidence type="ECO:0000256" key="1">
    <source>
        <dbReference type="ARBA" id="ARBA00000142"/>
    </source>
</evidence>
<dbReference type="GO" id="GO:0043527">
    <property type="term" value="C:tRNA methyltransferase complex"/>
    <property type="evidence" value="ECO:0007669"/>
    <property type="project" value="TreeGrafter"/>
</dbReference>
<dbReference type="EC" id="2.1.1.33" evidence="7"/>
<dbReference type="GO" id="GO:0008176">
    <property type="term" value="F:tRNA (guanine(46)-N7)-methyltransferase activity"/>
    <property type="evidence" value="ECO:0007669"/>
    <property type="project" value="UniProtKB-UniRule"/>
</dbReference>
<dbReference type="InterPro" id="IPR029063">
    <property type="entry name" value="SAM-dependent_MTases_sf"/>
</dbReference>
<dbReference type="Gene3D" id="3.40.50.150">
    <property type="entry name" value="Vaccinia Virus protein VP39"/>
    <property type="match status" value="1"/>
</dbReference>
<dbReference type="PANTHER" id="PTHR23417:SF21">
    <property type="entry name" value="TRNA (GUANINE-N(7)-)-METHYLTRANSFERASE"/>
    <property type="match status" value="1"/>
</dbReference>
<evidence type="ECO:0000313" key="9">
    <source>
        <dbReference type="Proteomes" id="UP000500857"/>
    </source>
</evidence>
<proteinExistence type="inferred from homology"/>
<dbReference type="UniPathway" id="UPA00989"/>
<evidence type="ECO:0000256" key="5">
    <source>
        <dbReference type="ARBA" id="ARBA00022691"/>
    </source>
</evidence>
<dbReference type="AlphaFoldDB" id="A0A6H1TW20"/>
<feature type="binding site" evidence="7">
    <location>
        <position position="65"/>
    </location>
    <ligand>
        <name>S-adenosyl-L-methionine</name>
        <dbReference type="ChEBI" id="CHEBI:59789"/>
    </ligand>
</feature>
<organism evidence="8 9">
    <name type="scientific">Oxynema aestuarii AP17</name>
    <dbReference type="NCBI Taxonomy" id="2064643"/>
    <lineage>
        <taxon>Bacteria</taxon>
        <taxon>Bacillati</taxon>
        <taxon>Cyanobacteriota</taxon>
        <taxon>Cyanophyceae</taxon>
        <taxon>Oscillatoriophycideae</taxon>
        <taxon>Oscillatoriales</taxon>
        <taxon>Oscillatoriaceae</taxon>
        <taxon>Oxynema</taxon>
        <taxon>Oxynema aestuarii</taxon>
    </lineage>
</organism>
<evidence type="ECO:0000256" key="7">
    <source>
        <dbReference type="HAMAP-Rule" id="MF_01057"/>
    </source>
</evidence>
<evidence type="ECO:0000256" key="4">
    <source>
        <dbReference type="ARBA" id="ARBA00022679"/>
    </source>
</evidence>
<dbReference type="HAMAP" id="MF_01057">
    <property type="entry name" value="tRNA_methyltr_TrmB"/>
    <property type="match status" value="1"/>
</dbReference>
<protein>
    <recommendedName>
        <fullName evidence="7">tRNA (guanine-N(7)-)-methyltransferase</fullName>
        <ecNumber evidence="7">2.1.1.33</ecNumber>
    </recommendedName>
    <alternativeName>
        <fullName evidence="7">tRNA (guanine(46)-N(7))-methyltransferase</fullName>
    </alternativeName>
    <alternativeName>
        <fullName evidence="7">tRNA(m7G46)-methyltransferase</fullName>
    </alternativeName>
</protein>
<dbReference type="CDD" id="cd02440">
    <property type="entry name" value="AdoMet_MTases"/>
    <property type="match status" value="1"/>
</dbReference>
<reference evidence="8 9" key="1">
    <citation type="submission" date="2020-04" db="EMBL/GenBank/DDBJ databases">
        <authorList>
            <person name="Basu S."/>
            <person name="Maruthanayagam V."/>
            <person name="Chakraborty S."/>
            <person name="Pramanik A."/>
            <person name="Mukherjee J."/>
            <person name="Brink B."/>
        </authorList>
    </citation>
    <scope>NUCLEOTIDE SEQUENCE [LARGE SCALE GENOMIC DNA]</scope>
    <source>
        <strain evidence="8 9">AP17</strain>
    </source>
</reference>
<keyword evidence="5 7" id="KW-0949">S-adenosyl-L-methionine</keyword>
<keyword evidence="9" id="KW-1185">Reference proteome</keyword>
<name>A0A6H1TW20_9CYAN</name>
<keyword evidence="6 7" id="KW-0819">tRNA processing</keyword>
<comment type="function">
    <text evidence="2 7">Catalyzes the formation of N(7)-methylguanine at position 46 (m7G46) in tRNA.</text>
</comment>
<feature type="binding site" evidence="7">
    <location>
        <position position="40"/>
    </location>
    <ligand>
        <name>S-adenosyl-L-methionine</name>
        <dbReference type="ChEBI" id="CHEBI:59789"/>
    </ligand>
</feature>
<dbReference type="Pfam" id="PF02390">
    <property type="entry name" value="Methyltransf_4"/>
    <property type="match status" value="1"/>
</dbReference>
<dbReference type="InterPro" id="IPR055361">
    <property type="entry name" value="tRNA_methyltr_TrmB_bact"/>
</dbReference>
<comment type="pathway">
    <text evidence="7">tRNA modification; N(7)-methylguanine-tRNA biosynthesis.</text>
</comment>
<evidence type="ECO:0000256" key="2">
    <source>
        <dbReference type="ARBA" id="ARBA00003015"/>
    </source>
</evidence>
<evidence type="ECO:0000256" key="3">
    <source>
        <dbReference type="ARBA" id="ARBA00022603"/>
    </source>
</evidence>
<keyword evidence="3 7" id="KW-0489">Methyltransferase</keyword>
<feature type="binding site" evidence="7">
    <location>
        <position position="118"/>
    </location>
    <ligand>
        <name>S-adenosyl-L-methionine</name>
        <dbReference type="ChEBI" id="CHEBI:59789"/>
    </ligand>
</feature>
<comment type="caution">
    <text evidence="7">Lacks conserved residue(s) required for the propagation of feature annotation.</text>
</comment>
<sequence length="211" mass="24703">MGRVRVRQHVNPLSKAYQTPVTPPDWSEIYTDITKPLHLDIGSAGGGFLLEMAQLEPDWNYLGLEIRQPLVERSLSLRDEKELQNLHYIFCNVNNSFKPLVDSLPKGVLTRISIQFPDPWFKKRHQKRRVVTPEFVEELANEIESGVEIFLQSDVYEVEVEMRDRFAEHPAFFQPHGERWLSNNLFPVATEREQSVLEKGDPVYRTIFRKR</sequence>
<dbReference type="KEGG" id="oxy:HCG48_09520"/>
<keyword evidence="4 7" id="KW-0808">Transferase</keyword>
<comment type="similarity">
    <text evidence="7">Belongs to the class I-like SAM-binding methyltransferase superfamily. TrmB family.</text>
</comment>
<dbReference type="PANTHER" id="PTHR23417">
    <property type="entry name" value="3-DEOXY-D-MANNO-OCTULOSONIC-ACID TRANSFERASE/TRNA GUANINE-N 7 - -METHYLTRANSFERASE"/>
    <property type="match status" value="1"/>
</dbReference>
<feature type="binding site" evidence="7">
    <location>
        <position position="92"/>
    </location>
    <ligand>
        <name>S-adenosyl-L-methionine</name>
        <dbReference type="ChEBI" id="CHEBI:59789"/>
    </ligand>
</feature>
<dbReference type="InterPro" id="IPR003358">
    <property type="entry name" value="tRNA_(Gua-N-7)_MeTrfase_Trmb"/>
</dbReference>
<dbReference type="EMBL" id="CP051167">
    <property type="protein sequence ID" value="QIZ70794.1"/>
    <property type="molecule type" value="Genomic_DNA"/>
</dbReference>
<evidence type="ECO:0000256" key="6">
    <source>
        <dbReference type="ARBA" id="ARBA00022694"/>
    </source>
</evidence>
<accession>A0A6H1TW20</accession>
<dbReference type="NCBIfam" id="TIGR00091">
    <property type="entry name" value="tRNA (guanosine(46)-N7)-methyltransferase TrmB"/>
    <property type="match status" value="1"/>
</dbReference>